<organism evidence="1 2">
    <name type="scientific">Naganishia adeliensis</name>
    <dbReference type="NCBI Taxonomy" id="92952"/>
    <lineage>
        <taxon>Eukaryota</taxon>
        <taxon>Fungi</taxon>
        <taxon>Dikarya</taxon>
        <taxon>Basidiomycota</taxon>
        <taxon>Agaricomycotina</taxon>
        <taxon>Tremellomycetes</taxon>
        <taxon>Filobasidiales</taxon>
        <taxon>Filobasidiaceae</taxon>
        <taxon>Naganishia</taxon>
    </lineage>
</organism>
<dbReference type="EMBL" id="JASBWS010000001">
    <property type="protein sequence ID" value="KAJ9117881.1"/>
    <property type="molecule type" value="Genomic_DNA"/>
</dbReference>
<evidence type="ECO:0000313" key="1">
    <source>
        <dbReference type="EMBL" id="KAJ9117881.1"/>
    </source>
</evidence>
<reference evidence="1" key="1">
    <citation type="submission" date="2023-04" db="EMBL/GenBank/DDBJ databases">
        <title>Draft Genome sequencing of Naganishia species isolated from polar environments using Oxford Nanopore Technology.</title>
        <authorList>
            <person name="Leo P."/>
            <person name="Venkateswaran K."/>
        </authorList>
    </citation>
    <scope>NUCLEOTIDE SEQUENCE</scope>
    <source>
        <strain evidence="1">MNA-CCFEE 5262</strain>
    </source>
</reference>
<protein>
    <submittedName>
        <fullName evidence="1">Uncharacterized protein</fullName>
    </submittedName>
</protein>
<proteinExistence type="predicted"/>
<dbReference type="Proteomes" id="UP001230649">
    <property type="component" value="Unassembled WGS sequence"/>
</dbReference>
<name>A0ACC2X4B1_9TREE</name>
<comment type="caution">
    <text evidence="1">The sequence shown here is derived from an EMBL/GenBank/DDBJ whole genome shotgun (WGS) entry which is preliminary data.</text>
</comment>
<accession>A0ACC2X4B1</accession>
<evidence type="ECO:0000313" key="2">
    <source>
        <dbReference type="Proteomes" id="UP001230649"/>
    </source>
</evidence>
<gene>
    <name evidence="1" type="ORF">QFC20_000162</name>
</gene>
<keyword evidence="2" id="KW-1185">Reference proteome</keyword>
<sequence length="289" mass="33337">MGEAKAGTSPADLLCFSFSDVIDRPPPRRDDFNDRPPPPRRDDYAPRPYRRDDFNDRPPRRDHQEKAPPSEVIGVFGLSVQTRESDVDYEFSRFGTVESVNIVYDQRTERSRGFGFIRMSSTEEAQKCIDNLNGTELQGRRIRVDFSTTHKPHNPTPGAYMGQRRPEYGDRYDGGRYGSRDDRGGGRYPPNDRYDSRRPPNRDYDHYDGSRKPEADGGRPDRYSRDREREPVRGGREDSPRRNRDYDDHRSGGGRRPSASPPPREKDPRADRSFKTYDDAPPAGGDMRY</sequence>